<dbReference type="SUPFAM" id="SSF56935">
    <property type="entry name" value="Porins"/>
    <property type="match status" value="1"/>
</dbReference>
<dbReference type="InterPro" id="IPR036942">
    <property type="entry name" value="Beta-barrel_TonB_sf"/>
</dbReference>
<comment type="subcellular location">
    <subcellularLocation>
        <location evidence="1">Cell outer membrane</location>
    </subcellularLocation>
</comment>
<feature type="signal peptide" evidence="4">
    <location>
        <begin position="1"/>
        <end position="25"/>
    </location>
</feature>
<dbReference type="EMBL" id="SUYC01000010">
    <property type="protein sequence ID" value="MBE6271256.1"/>
    <property type="molecule type" value="Genomic_DNA"/>
</dbReference>
<keyword evidence="2" id="KW-0472">Membrane</keyword>
<dbReference type="Gene3D" id="2.40.170.20">
    <property type="entry name" value="TonB-dependent receptor, beta-barrel domain"/>
    <property type="match status" value="1"/>
</dbReference>
<evidence type="ECO:0000313" key="6">
    <source>
        <dbReference type="Proteomes" id="UP000806522"/>
    </source>
</evidence>
<organism evidence="5 6">
    <name type="scientific">Xylanibacter ruminicola</name>
    <name type="common">Prevotella ruminicola</name>
    <dbReference type="NCBI Taxonomy" id="839"/>
    <lineage>
        <taxon>Bacteria</taxon>
        <taxon>Pseudomonadati</taxon>
        <taxon>Bacteroidota</taxon>
        <taxon>Bacteroidia</taxon>
        <taxon>Bacteroidales</taxon>
        <taxon>Prevotellaceae</taxon>
        <taxon>Xylanibacter</taxon>
    </lineage>
</organism>
<accession>A0A9D5P984</accession>
<proteinExistence type="predicted"/>
<protein>
    <submittedName>
        <fullName evidence="5">TonB-dependent receptor</fullName>
    </submittedName>
</protein>
<dbReference type="GO" id="GO:0009279">
    <property type="term" value="C:cell outer membrane"/>
    <property type="evidence" value="ECO:0007669"/>
    <property type="project" value="UniProtKB-SubCell"/>
</dbReference>
<reference evidence="5" key="1">
    <citation type="submission" date="2019-04" db="EMBL/GenBank/DDBJ databases">
        <title>Evolution of Biomass-Degrading Anaerobic Consortia Revealed by Metagenomics.</title>
        <authorList>
            <person name="Peng X."/>
        </authorList>
    </citation>
    <scope>NUCLEOTIDE SEQUENCE</scope>
    <source>
        <strain evidence="5">SIG140</strain>
    </source>
</reference>
<dbReference type="AlphaFoldDB" id="A0A9D5P984"/>
<evidence type="ECO:0000313" key="5">
    <source>
        <dbReference type="EMBL" id="MBE6271256.1"/>
    </source>
</evidence>
<keyword evidence="5" id="KW-0675">Receptor</keyword>
<keyword evidence="3" id="KW-0998">Cell outer membrane</keyword>
<keyword evidence="4" id="KW-0732">Signal</keyword>
<gene>
    <name evidence="5" type="ORF">E7101_09935</name>
</gene>
<dbReference type="Proteomes" id="UP000806522">
    <property type="component" value="Unassembled WGS sequence"/>
</dbReference>
<comment type="caution">
    <text evidence="5">The sequence shown here is derived from an EMBL/GenBank/DDBJ whole genome shotgun (WGS) entry which is preliminary data.</text>
</comment>
<evidence type="ECO:0000256" key="2">
    <source>
        <dbReference type="ARBA" id="ARBA00023136"/>
    </source>
</evidence>
<evidence type="ECO:0000256" key="3">
    <source>
        <dbReference type="ARBA" id="ARBA00023237"/>
    </source>
</evidence>
<evidence type="ECO:0000256" key="4">
    <source>
        <dbReference type="SAM" id="SignalP"/>
    </source>
</evidence>
<sequence length="676" mass="75870">MNRKNSFIHRLGLCFSIVLGQSFMAAPTYSQALSTDSIHREASLSEVTVTSVVGTKRKVAGKGRTASIEEHLLQLGNVSMVRRGNYAWEPVVNSMATERVSTTIDGMKIFYACTDKMDPVTSYVESGNLQRIRLDSGLDGNPQATGNIGGSIDLKLRKAGFDAKSHAYNATMGYEANGHLQVYGADAAFSTDKFYSNVGAFYRHADNYKAGGHEEVNFSQFQKVNAFLNLGWQPVENHIIEGTVIFDRATDVGYPALTMDVSDATGFISSLSYRREQLHGLFYRWETKAYYNHITHNMDDTQRPDVVIHMDMPGRSSTTGLYSLLQGSRANHQYQLNYDAYYNTLFADMTMYVKGAKPMYMLTWPDVGTLSQGLALTDDIQLAPHHTIHLSAKGAWQYRRINDDEGFRALSIYFPGMERTASDLTGRVALSYAYRYNGWKLAVGTGYGSRTPSVTEAYGYFLNNTFDRYDYIGNPHLKHERAFELNGSLAWASETVEASLEANAFFFQNYIIGTPDERLSPMTIGAEGVKVYCNLNNAQIVNAAAVVNWQFSDWLSWHNRLTYSYGKENTGARLPMIAPLTYQGALKLFWRNFESEAGVQAVARNSHYGSKYGETSMAGYAIWHFNIGGHFQIGTVGTDIHLGAENLFDRHYSTYSDWNHIPQKGRNIYFNLSFQL</sequence>
<name>A0A9D5P984_XYLRU</name>
<evidence type="ECO:0000256" key="1">
    <source>
        <dbReference type="ARBA" id="ARBA00004442"/>
    </source>
</evidence>
<feature type="chain" id="PRO_5039236722" evidence="4">
    <location>
        <begin position="26"/>
        <end position="676"/>
    </location>
</feature>